<accession>A0AAE0T6J8</accession>
<evidence type="ECO:0000313" key="2">
    <source>
        <dbReference type="Proteomes" id="UP001195483"/>
    </source>
</evidence>
<name>A0AAE0T6J8_9BIVA</name>
<evidence type="ECO:0000313" key="1">
    <source>
        <dbReference type="EMBL" id="KAK3604752.1"/>
    </source>
</evidence>
<reference evidence="1" key="2">
    <citation type="journal article" date="2021" name="Genome Biol. Evol.">
        <title>Developing a high-quality reference genome for a parasitic bivalve with doubly uniparental inheritance (Bivalvia: Unionida).</title>
        <authorList>
            <person name="Smith C.H."/>
        </authorList>
    </citation>
    <scope>NUCLEOTIDE SEQUENCE</scope>
    <source>
        <strain evidence="1">CHS0354</strain>
        <tissue evidence="1">Mantle</tissue>
    </source>
</reference>
<dbReference type="Proteomes" id="UP001195483">
    <property type="component" value="Unassembled WGS sequence"/>
</dbReference>
<proteinExistence type="predicted"/>
<reference evidence="1" key="1">
    <citation type="journal article" date="2021" name="Genome Biol. Evol.">
        <title>A High-Quality Reference Genome for a Parasitic Bivalve with Doubly Uniparental Inheritance (Bivalvia: Unionida).</title>
        <authorList>
            <person name="Smith C.H."/>
        </authorList>
    </citation>
    <scope>NUCLEOTIDE SEQUENCE</scope>
    <source>
        <strain evidence="1">CHS0354</strain>
    </source>
</reference>
<gene>
    <name evidence="1" type="ORF">CHS0354_017860</name>
</gene>
<sequence length="117" mass="13361">MLKYCCSDVDILRRCSGKISRLVHSGTVERPRGSGTRIQDNCSIYTAELWAIIEAIKWVTKQQKTNFKKRRSLVMGPGQMEQNVWEKLETSRIGEWCYACAHTADQIPIETKMPPAS</sequence>
<comment type="caution">
    <text evidence="1">The sequence shown here is derived from an EMBL/GenBank/DDBJ whole genome shotgun (WGS) entry which is preliminary data.</text>
</comment>
<organism evidence="1 2">
    <name type="scientific">Potamilus streckersoni</name>
    <dbReference type="NCBI Taxonomy" id="2493646"/>
    <lineage>
        <taxon>Eukaryota</taxon>
        <taxon>Metazoa</taxon>
        <taxon>Spiralia</taxon>
        <taxon>Lophotrochozoa</taxon>
        <taxon>Mollusca</taxon>
        <taxon>Bivalvia</taxon>
        <taxon>Autobranchia</taxon>
        <taxon>Heteroconchia</taxon>
        <taxon>Palaeoheterodonta</taxon>
        <taxon>Unionida</taxon>
        <taxon>Unionoidea</taxon>
        <taxon>Unionidae</taxon>
        <taxon>Ambleminae</taxon>
        <taxon>Lampsilini</taxon>
        <taxon>Potamilus</taxon>
    </lineage>
</organism>
<dbReference type="AlphaFoldDB" id="A0AAE0T6J8"/>
<protein>
    <submittedName>
        <fullName evidence="1">Uncharacterized protein</fullName>
    </submittedName>
</protein>
<keyword evidence="2" id="KW-1185">Reference proteome</keyword>
<dbReference type="EMBL" id="JAEAOA010001102">
    <property type="protein sequence ID" value="KAK3604752.1"/>
    <property type="molecule type" value="Genomic_DNA"/>
</dbReference>
<reference evidence="1" key="3">
    <citation type="submission" date="2023-05" db="EMBL/GenBank/DDBJ databases">
        <authorList>
            <person name="Smith C.H."/>
        </authorList>
    </citation>
    <scope>NUCLEOTIDE SEQUENCE</scope>
    <source>
        <strain evidence="1">CHS0354</strain>
        <tissue evidence="1">Mantle</tissue>
    </source>
</reference>